<evidence type="ECO:0000256" key="10">
    <source>
        <dbReference type="ARBA" id="ARBA00030894"/>
    </source>
</evidence>
<protein>
    <recommendedName>
        <fullName evidence="9 12">Adenosine 5'-phosphosulfate reductase</fullName>
        <shortName evidence="12">APS reductase</shortName>
        <ecNumber evidence="8 12">1.8.4.10</ecNumber>
    </recommendedName>
    <alternativeName>
        <fullName evidence="11 12">5'-adenylylsulfate reductase</fullName>
    </alternativeName>
    <alternativeName>
        <fullName evidence="10 12">Thioredoxin-dependent 5'-adenylylsulfate reductase</fullName>
    </alternativeName>
</protein>
<comment type="similarity">
    <text evidence="1 12">Belongs to the PAPS reductase family. CysH subfamily.</text>
</comment>
<evidence type="ECO:0000256" key="7">
    <source>
        <dbReference type="ARBA" id="ARBA00024327"/>
    </source>
</evidence>
<dbReference type="NCBIfam" id="TIGR00434">
    <property type="entry name" value="cysH"/>
    <property type="match status" value="1"/>
</dbReference>
<evidence type="ECO:0000256" key="5">
    <source>
        <dbReference type="ARBA" id="ARBA00023014"/>
    </source>
</evidence>
<dbReference type="GO" id="GO:0019379">
    <property type="term" value="P:sulfate assimilation, phosphoadenylyl sulfate reduction by phosphoadenylyl-sulfate reductase (thioredoxin)"/>
    <property type="evidence" value="ECO:0007669"/>
    <property type="project" value="UniProtKB-UniRule"/>
</dbReference>
<dbReference type="GO" id="GO:0046872">
    <property type="term" value="F:metal ion binding"/>
    <property type="evidence" value="ECO:0007669"/>
    <property type="project" value="UniProtKB-KW"/>
</dbReference>
<dbReference type="Pfam" id="PF01507">
    <property type="entry name" value="PAPS_reduct"/>
    <property type="match status" value="1"/>
</dbReference>
<keyword evidence="15" id="KW-1185">Reference proteome</keyword>
<dbReference type="HAMAP" id="MF_00063">
    <property type="entry name" value="CysH"/>
    <property type="match status" value="1"/>
</dbReference>
<organism evidence="14 15">
    <name type="scientific">Salipaludibacillus agaradhaerens</name>
    <name type="common">Bacillus agaradhaerens</name>
    <dbReference type="NCBI Taxonomy" id="76935"/>
    <lineage>
        <taxon>Bacteria</taxon>
        <taxon>Bacillati</taxon>
        <taxon>Bacillota</taxon>
        <taxon>Bacilli</taxon>
        <taxon>Bacillales</taxon>
        <taxon>Bacillaceae</taxon>
    </lineage>
</organism>
<dbReference type="AlphaFoldDB" id="A0A9Q4FZ20"/>
<dbReference type="NCBIfam" id="NF002537">
    <property type="entry name" value="PRK02090.1"/>
    <property type="match status" value="1"/>
</dbReference>
<dbReference type="CDD" id="cd23945">
    <property type="entry name" value="PAPS_reductase"/>
    <property type="match status" value="1"/>
</dbReference>
<dbReference type="InterPro" id="IPR011798">
    <property type="entry name" value="APS_reductase"/>
</dbReference>
<dbReference type="GO" id="GO:0005737">
    <property type="term" value="C:cytoplasm"/>
    <property type="evidence" value="ECO:0007669"/>
    <property type="project" value="UniProtKB-SubCell"/>
</dbReference>
<dbReference type="RefSeq" id="WP_257821403.1">
    <property type="nucleotide sequence ID" value="NZ_JABXYM010000001.1"/>
</dbReference>
<comment type="subcellular location">
    <subcellularLocation>
        <location evidence="12">Cytoplasm</location>
    </subcellularLocation>
</comment>
<comment type="catalytic activity">
    <reaction evidence="12">
        <text>[thioredoxin]-disulfide + sulfite + AMP + 2 H(+) = adenosine 5'-phosphosulfate + [thioredoxin]-dithiol</text>
        <dbReference type="Rhea" id="RHEA:21976"/>
        <dbReference type="Rhea" id="RHEA-COMP:10698"/>
        <dbReference type="Rhea" id="RHEA-COMP:10700"/>
        <dbReference type="ChEBI" id="CHEBI:15378"/>
        <dbReference type="ChEBI" id="CHEBI:17359"/>
        <dbReference type="ChEBI" id="CHEBI:29950"/>
        <dbReference type="ChEBI" id="CHEBI:50058"/>
        <dbReference type="ChEBI" id="CHEBI:58243"/>
        <dbReference type="ChEBI" id="CHEBI:456215"/>
        <dbReference type="EC" id="1.8.4.10"/>
    </reaction>
</comment>
<gene>
    <name evidence="12" type="primary">cysH</name>
    <name evidence="14" type="ORF">HXA33_10140</name>
</gene>
<dbReference type="GO" id="GO:0019344">
    <property type="term" value="P:cysteine biosynthetic process"/>
    <property type="evidence" value="ECO:0007669"/>
    <property type="project" value="InterPro"/>
</dbReference>
<dbReference type="GO" id="GO:0070814">
    <property type="term" value="P:hydrogen sulfide biosynthetic process"/>
    <property type="evidence" value="ECO:0007669"/>
    <property type="project" value="UniProtKB-UniRule"/>
</dbReference>
<dbReference type="GO" id="GO:0043866">
    <property type="term" value="F:adenylyl-sulfate reductase (thioredoxin) activity"/>
    <property type="evidence" value="ECO:0007669"/>
    <property type="project" value="UniProtKB-EC"/>
</dbReference>
<feature type="binding site" evidence="12">
    <location>
        <position position="212"/>
    </location>
    <ligand>
        <name>[4Fe-4S] cluster</name>
        <dbReference type="ChEBI" id="CHEBI:49883"/>
    </ligand>
</feature>
<dbReference type="InterPro" id="IPR002500">
    <property type="entry name" value="PAPS_reduct_dom"/>
</dbReference>
<dbReference type="Proteomes" id="UP001057753">
    <property type="component" value="Unassembled WGS sequence"/>
</dbReference>
<evidence type="ECO:0000256" key="12">
    <source>
        <dbReference type="HAMAP-Rule" id="MF_00063"/>
    </source>
</evidence>
<comment type="caution">
    <text evidence="14">The sequence shown here is derived from an EMBL/GenBank/DDBJ whole genome shotgun (WGS) entry which is preliminary data.</text>
</comment>
<evidence type="ECO:0000256" key="8">
    <source>
        <dbReference type="ARBA" id="ARBA00024386"/>
    </source>
</evidence>
<keyword evidence="12" id="KW-0479">Metal-binding</keyword>
<dbReference type="Gene3D" id="3.40.50.620">
    <property type="entry name" value="HUPs"/>
    <property type="match status" value="1"/>
</dbReference>
<comment type="function">
    <text evidence="6 12">Catalyzes the formation of sulfite from adenosine 5'-phosphosulfate (APS) using thioredoxin as an electron donor.</text>
</comment>
<accession>A0A9Q4FZ20</accession>
<dbReference type="NCBIfam" id="TIGR02055">
    <property type="entry name" value="APS_reductase"/>
    <property type="match status" value="1"/>
</dbReference>
<dbReference type="GO" id="GO:0004604">
    <property type="term" value="F:phosphoadenylyl-sulfate reductase (thioredoxin) activity"/>
    <property type="evidence" value="ECO:0007669"/>
    <property type="project" value="UniProtKB-UniRule"/>
</dbReference>
<evidence type="ECO:0000256" key="6">
    <source>
        <dbReference type="ARBA" id="ARBA00024298"/>
    </source>
</evidence>
<feature type="binding site" evidence="12">
    <location>
        <position position="127"/>
    </location>
    <ligand>
        <name>[4Fe-4S] cluster</name>
        <dbReference type="ChEBI" id="CHEBI:49883"/>
    </ligand>
</feature>
<feature type="domain" description="Phosphoadenosine phosphosulphate reductase" evidence="13">
    <location>
        <begin position="43"/>
        <end position="215"/>
    </location>
</feature>
<evidence type="ECO:0000313" key="15">
    <source>
        <dbReference type="Proteomes" id="UP001057753"/>
    </source>
</evidence>
<sequence>MNEKERYSYHTLSQQDYRSFNQHLAEGNALDVIRWAYDTFSHQLVYACSFGAEGIVLVDLISRAKQDATIIFLDTHVHFKETYELIEDMQAHYPSIQLKMIQPELTLAEQVAKHGEKLWETNPDLCCYIRKNKPLKQALEGYTAWLSGLRRDQSPTRAKTEFVNKDDKFQMIKICPLIHWSWDDVWQYIKDHNLPYNPLHDQDYPSIGCEPCTKPVKEGDDLRAGRWTGLQKTECGLHINTPISKE</sequence>
<keyword evidence="3 12" id="KW-0560">Oxidoreductase</keyword>
<feature type="binding site" evidence="12">
    <location>
        <position position="126"/>
    </location>
    <ligand>
        <name>[4Fe-4S] cluster</name>
        <dbReference type="ChEBI" id="CHEBI:49883"/>
    </ligand>
</feature>
<dbReference type="EC" id="1.8.4.10" evidence="8 12"/>
<evidence type="ECO:0000256" key="2">
    <source>
        <dbReference type="ARBA" id="ARBA00022490"/>
    </source>
</evidence>
<dbReference type="FunFam" id="3.40.50.620:FF:000095">
    <property type="entry name" value="Phosphoadenosine phosphosulfate reductase"/>
    <property type="match status" value="1"/>
</dbReference>
<evidence type="ECO:0000259" key="13">
    <source>
        <dbReference type="Pfam" id="PF01507"/>
    </source>
</evidence>
<dbReference type="PIRSF" id="PIRSF000857">
    <property type="entry name" value="PAPS_reductase"/>
    <property type="match status" value="1"/>
</dbReference>
<keyword evidence="5 12" id="KW-0411">Iron-sulfur</keyword>
<evidence type="ECO:0000313" key="14">
    <source>
        <dbReference type="EMBL" id="MCR6096916.1"/>
    </source>
</evidence>
<dbReference type="PANTHER" id="PTHR46509:SF1">
    <property type="entry name" value="PHOSPHOADENOSINE PHOSPHOSULFATE REDUCTASE"/>
    <property type="match status" value="1"/>
</dbReference>
<comment type="pathway">
    <text evidence="7 12">Sulfur metabolism; hydrogen sulfide biosynthesis; sulfite from sulfate.</text>
</comment>
<evidence type="ECO:0000256" key="9">
    <source>
        <dbReference type="ARBA" id="ARBA00029514"/>
    </source>
</evidence>
<evidence type="ECO:0000256" key="11">
    <source>
        <dbReference type="ARBA" id="ARBA00032041"/>
    </source>
</evidence>
<evidence type="ECO:0000256" key="1">
    <source>
        <dbReference type="ARBA" id="ARBA00009732"/>
    </source>
</evidence>
<feature type="active site" description="Nucleophile; cysteine thiosulfonate intermediate" evidence="12">
    <location>
        <position position="235"/>
    </location>
</feature>
<dbReference type="EMBL" id="JABXYM010000001">
    <property type="protein sequence ID" value="MCR6096916.1"/>
    <property type="molecule type" value="Genomic_DNA"/>
</dbReference>
<feature type="binding site" evidence="12">
    <location>
        <position position="209"/>
    </location>
    <ligand>
        <name>[4Fe-4S] cluster</name>
        <dbReference type="ChEBI" id="CHEBI:49883"/>
    </ligand>
</feature>
<reference evidence="14" key="1">
    <citation type="submission" date="2020-06" db="EMBL/GenBank/DDBJ databases">
        <title>Insight into the genomes of haloalkaliphilic bacilli from Kenyan soda lakes.</title>
        <authorList>
            <person name="Mwirichia R."/>
            <person name="Villamizar G.C."/>
            <person name="Poehlein A."/>
            <person name="Mugweru J."/>
            <person name="Kipnyargis A."/>
            <person name="Kiplimo D."/>
            <person name="Orwa P."/>
            <person name="Daniel R."/>
        </authorList>
    </citation>
    <scope>NUCLEOTIDE SEQUENCE</scope>
    <source>
        <strain evidence="14">B1096_S55</strain>
    </source>
</reference>
<name>A0A9Q4FZ20_SALAG</name>
<evidence type="ECO:0000256" key="4">
    <source>
        <dbReference type="ARBA" id="ARBA00023004"/>
    </source>
</evidence>
<proteinExistence type="inferred from homology"/>
<dbReference type="PANTHER" id="PTHR46509">
    <property type="entry name" value="PHOSPHOADENOSINE PHOSPHOSULFATE REDUCTASE"/>
    <property type="match status" value="1"/>
</dbReference>
<dbReference type="InterPro" id="IPR014729">
    <property type="entry name" value="Rossmann-like_a/b/a_fold"/>
</dbReference>
<dbReference type="InterPro" id="IPR004511">
    <property type="entry name" value="PAPS/APS_Rdtase"/>
</dbReference>
<keyword evidence="2 12" id="KW-0963">Cytoplasm</keyword>
<evidence type="ECO:0000256" key="3">
    <source>
        <dbReference type="ARBA" id="ARBA00023002"/>
    </source>
</evidence>
<dbReference type="SUPFAM" id="SSF52402">
    <property type="entry name" value="Adenine nucleotide alpha hydrolases-like"/>
    <property type="match status" value="1"/>
</dbReference>
<comment type="cofactor">
    <cofactor evidence="12">
        <name>[4Fe-4S] cluster</name>
        <dbReference type="ChEBI" id="CHEBI:49883"/>
    </cofactor>
    <text evidence="12">Binds 1 [4Fe-4S] cluster per subunit.</text>
</comment>
<dbReference type="GO" id="GO:0051539">
    <property type="term" value="F:4 iron, 4 sulfur cluster binding"/>
    <property type="evidence" value="ECO:0007669"/>
    <property type="project" value="UniProtKB-UniRule"/>
</dbReference>
<keyword evidence="4 12" id="KW-0408">Iron</keyword>